<evidence type="ECO:0000313" key="3">
    <source>
        <dbReference type="Proteomes" id="UP000236745"/>
    </source>
</evidence>
<evidence type="ECO:0000256" key="1">
    <source>
        <dbReference type="SAM" id="SignalP"/>
    </source>
</evidence>
<accession>A0A1H5XHG3</accession>
<keyword evidence="3" id="KW-1185">Reference proteome</keyword>
<dbReference type="Pfam" id="PF11306">
    <property type="entry name" value="DUF3108"/>
    <property type="match status" value="1"/>
</dbReference>
<organism evidence="2 3">
    <name type="scientific">Marinobacterium lutimaris</name>
    <dbReference type="NCBI Taxonomy" id="568106"/>
    <lineage>
        <taxon>Bacteria</taxon>
        <taxon>Pseudomonadati</taxon>
        <taxon>Pseudomonadota</taxon>
        <taxon>Gammaproteobacteria</taxon>
        <taxon>Oceanospirillales</taxon>
        <taxon>Oceanospirillaceae</taxon>
        <taxon>Marinobacterium</taxon>
    </lineage>
</organism>
<feature type="signal peptide" evidence="1">
    <location>
        <begin position="1"/>
        <end position="19"/>
    </location>
</feature>
<evidence type="ECO:0000313" key="2">
    <source>
        <dbReference type="EMBL" id="SEG10827.1"/>
    </source>
</evidence>
<dbReference type="EMBL" id="FNVQ01000001">
    <property type="protein sequence ID" value="SEG10827.1"/>
    <property type="molecule type" value="Genomic_DNA"/>
</dbReference>
<feature type="chain" id="PRO_5009289457" description="DUF3108 domain-containing protein" evidence="1">
    <location>
        <begin position="20"/>
        <end position="238"/>
    </location>
</feature>
<dbReference type="InterPro" id="IPR021457">
    <property type="entry name" value="DUF3108"/>
</dbReference>
<name>A0A1H5XHG3_9GAMM</name>
<sequence length="238" mass="27146">MRQSLSTLLFVLKGMFVFAALAPAVSADTLTPFRANYTASLDAGVELNANAYRELRQQEDGSWVFDSTADAVVARQHEGSHFTYSNNEIQPLEYRYERKLLGRERLVDLKFNWSDNQVTTTVEEKPWRMKIPAGTQDKLSYQLQLRLDLAAGKTDLVYQVADGGLLSEYHFRVIGEETVETPAGKFNALKVERVRGEDAKRTTHLWFAPELEYLIVKLYQVESDGKEYGLLLNQLENE</sequence>
<dbReference type="Gene3D" id="2.40.360.20">
    <property type="match status" value="1"/>
</dbReference>
<reference evidence="2 3" key="1">
    <citation type="submission" date="2016-10" db="EMBL/GenBank/DDBJ databases">
        <authorList>
            <person name="de Groot N.N."/>
        </authorList>
    </citation>
    <scope>NUCLEOTIDE SEQUENCE [LARGE SCALE GENOMIC DNA]</scope>
    <source>
        <strain evidence="2 3">DSM 22012</strain>
    </source>
</reference>
<dbReference type="OrthoDB" id="6007799at2"/>
<proteinExistence type="predicted"/>
<dbReference type="Proteomes" id="UP000236745">
    <property type="component" value="Unassembled WGS sequence"/>
</dbReference>
<dbReference type="RefSeq" id="WP_104002288.1">
    <property type="nucleotide sequence ID" value="NZ_FNVQ01000001.1"/>
</dbReference>
<keyword evidence="1" id="KW-0732">Signal</keyword>
<gene>
    <name evidence="2" type="ORF">SAMN05444390_1011379</name>
</gene>
<dbReference type="AlphaFoldDB" id="A0A1H5XHG3"/>
<protein>
    <recommendedName>
        <fullName evidence="4">DUF3108 domain-containing protein</fullName>
    </recommendedName>
</protein>
<evidence type="ECO:0008006" key="4">
    <source>
        <dbReference type="Google" id="ProtNLM"/>
    </source>
</evidence>